<dbReference type="InterPro" id="IPR043502">
    <property type="entry name" value="DNA/RNA_pol_sf"/>
</dbReference>
<feature type="compositionally biased region" description="Acidic residues" evidence="1">
    <location>
        <begin position="84"/>
        <end position="109"/>
    </location>
</feature>
<dbReference type="Pfam" id="PF08284">
    <property type="entry name" value="RVP_2"/>
    <property type="match status" value="1"/>
</dbReference>
<feature type="compositionally biased region" description="Acidic residues" evidence="1">
    <location>
        <begin position="852"/>
        <end position="863"/>
    </location>
</feature>
<feature type="compositionally biased region" description="Low complexity" evidence="1">
    <location>
        <begin position="552"/>
        <end position="565"/>
    </location>
</feature>
<feature type="region of interest" description="Disordered" evidence="1">
    <location>
        <begin position="1168"/>
        <end position="1190"/>
    </location>
</feature>
<name>A0A699HTX5_TANCI</name>
<accession>A0A699HTX5</accession>
<dbReference type="InterPro" id="IPR043128">
    <property type="entry name" value="Rev_trsase/Diguanyl_cyclase"/>
</dbReference>
<dbReference type="Gene3D" id="3.10.10.10">
    <property type="entry name" value="HIV Type 1 Reverse Transcriptase, subunit A, domain 1"/>
    <property type="match status" value="1"/>
</dbReference>
<feature type="compositionally biased region" description="Polar residues" evidence="1">
    <location>
        <begin position="377"/>
        <end position="387"/>
    </location>
</feature>
<comment type="caution">
    <text evidence="2">The sequence shown here is derived from an EMBL/GenBank/DDBJ whole genome shotgun (WGS) entry which is preliminary data.</text>
</comment>
<dbReference type="PANTHER" id="PTHR15503:SF45">
    <property type="entry name" value="RNA-DIRECTED DNA POLYMERASE HOMOLOG"/>
    <property type="match status" value="1"/>
</dbReference>
<feature type="region of interest" description="Disordered" evidence="1">
    <location>
        <begin position="371"/>
        <end position="395"/>
    </location>
</feature>
<dbReference type="SUPFAM" id="SSF56672">
    <property type="entry name" value="DNA/RNA polymerases"/>
    <property type="match status" value="1"/>
</dbReference>
<feature type="region of interest" description="Disordered" evidence="1">
    <location>
        <begin position="540"/>
        <end position="573"/>
    </location>
</feature>
<proteinExistence type="predicted"/>
<feature type="compositionally biased region" description="Basic and acidic residues" evidence="1">
    <location>
        <begin position="110"/>
        <end position="121"/>
    </location>
</feature>
<feature type="region of interest" description="Disordered" evidence="1">
    <location>
        <begin position="84"/>
        <end position="125"/>
    </location>
</feature>
<organism evidence="2">
    <name type="scientific">Tanacetum cinerariifolium</name>
    <name type="common">Dalmatian daisy</name>
    <name type="synonym">Chrysanthemum cinerariifolium</name>
    <dbReference type="NCBI Taxonomy" id="118510"/>
    <lineage>
        <taxon>Eukaryota</taxon>
        <taxon>Viridiplantae</taxon>
        <taxon>Streptophyta</taxon>
        <taxon>Embryophyta</taxon>
        <taxon>Tracheophyta</taxon>
        <taxon>Spermatophyta</taxon>
        <taxon>Magnoliopsida</taxon>
        <taxon>eudicotyledons</taxon>
        <taxon>Gunneridae</taxon>
        <taxon>Pentapetalae</taxon>
        <taxon>asterids</taxon>
        <taxon>campanulids</taxon>
        <taxon>Asterales</taxon>
        <taxon>Asteraceae</taxon>
        <taxon>Asteroideae</taxon>
        <taxon>Anthemideae</taxon>
        <taxon>Anthemidinae</taxon>
        <taxon>Tanacetum</taxon>
    </lineage>
</organism>
<dbReference type="InterPro" id="IPR032567">
    <property type="entry name" value="RTL1-rel"/>
</dbReference>
<evidence type="ECO:0000256" key="1">
    <source>
        <dbReference type="SAM" id="MobiDB-lite"/>
    </source>
</evidence>
<feature type="non-terminal residue" evidence="2">
    <location>
        <position position="1"/>
    </location>
</feature>
<gene>
    <name evidence="2" type="ORF">Tci_455597</name>
</gene>
<evidence type="ECO:0000313" key="2">
    <source>
        <dbReference type="EMBL" id="GEY83623.1"/>
    </source>
</evidence>
<protein>
    <submittedName>
        <fullName evidence="2">Retrotransposon protein, putative, Ty3-gypsy subclass</fullName>
    </submittedName>
</protein>
<feature type="compositionally biased region" description="Polar residues" evidence="1">
    <location>
        <begin position="7"/>
        <end position="17"/>
    </location>
</feature>
<feature type="region of interest" description="Disordered" evidence="1">
    <location>
        <begin position="1"/>
        <end position="35"/>
    </location>
</feature>
<sequence length="1288" mass="144248">TAKSDLEDSTITYTEVSSPFEDMSDIGSPGVDGLPMMPQDLYAYIEVALQAPPSPNYVPGLEHPSSPAYVPEFVLEHVYSEFMPPEEDEDHKEDLKEDDEDPEEDPADYPTDREDDNERSPPKTMLMMMRRMRTRTRKRRSTQLCLTLILAIPTPPPSPLSPLSSPLPSMLLTLPQILSPPLPISSPPLPASPTYPLGYRATIIRLRAEAPSTSHPLPSSLRFKVSDSSSAPTARLTGGFRADYGFIGALDDGIRRDPERKRMTDFVTTVRQDTDEIYARLDDAQDDRLLMSGQLNMLHKDICAHARTARLMDTLQQQQGPTRGPTHPEKMAPKRTIRSTPAVTTTTTTTLVTNAQLKELIDRDVADALAARDANRSQNGKDNNDSGTGMRRQSPHAHECTYQDFMKCKPLYFKGTEGVLELTQWFKRMKTVFRISKCTVENQIKFATCTLLGSALTWWNSHVKTVGADVAYAMIWINLKKKMTDKMFPKESDKIKRYINGLPDMIHGSVMASKPNTMQDAFEFTTELMDKKISTFAERQAKNKRKFEDTSNNNQNQQQNKKQNTGGNGNAPAKVYAVGHAGINPNSNVVTSAFLLNNCYASILFDAGADRSFVSTAFSSQIDITPTTLDHYYDVKLDDERIIRLNTIIRGLPPTRQVEFQIDLIPGAAPVAQAPYRLASSEMKELSDQLKELSHKGFIRPSYSPWGASVLFVKKKDCSFRMCIDYRELNKLTNKEEYEEHLKLILKLLNKEKVYAKFSKCEFWIPKVQFLKNVIDSQGIHVDPAKIKSIKDLPIVIPYVPELEYPEYLAPSDDEAPLEDHHLSANASPINASPDYVANSNPEEDSKKDPEDNQADYPADEGDVLPAGDTEALEADEPTPIPRPPIIIPLSQTRLRKARKTVRPEPPMSASMEACIARYAALPSPSLLMPSLPLPLPSTLTTSPTVTGASLGYKAARITMRALLPSTSRKTDIPEAHMPPRKRAYLTIPALGFEVGESFAAGAARQTGPTESDLRRYRVEQTGYGITDTQRTDEFEILFEEAQDDRALLRARVNTLFRDRLDHHRITMLMDKEAMYAHEAYAYFEDRSSAIAAHVRTLEAQLTSLIAQTSPLQTQLTKALRRIKIPEARDLEPQEGPVEAASSWTFVYLLAIVALIDRGVAAVLAERDADRSRNGDNNNDSGTCGRRQMTTPRECTHTNFLKCQPIRCCLCNAMGGFEKDDHRMFPEEAAKVKEYQEKDKIGLKPDKNEKRVLQMPILLTTKRALGQVKNLHALSVEPRDISRGSVQS</sequence>
<dbReference type="PANTHER" id="PTHR15503">
    <property type="entry name" value="LDOC1 RELATED"/>
    <property type="match status" value="1"/>
</dbReference>
<reference evidence="2" key="1">
    <citation type="journal article" date="2019" name="Sci. Rep.">
        <title>Draft genome of Tanacetum cinerariifolium, the natural source of mosquito coil.</title>
        <authorList>
            <person name="Yamashiro T."/>
            <person name="Shiraishi A."/>
            <person name="Satake H."/>
            <person name="Nakayama K."/>
        </authorList>
    </citation>
    <scope>NUCLEOTIDE SEQUENCE</scope>
</reference>
<feature type="region of interest" description="Disordered" evidence="1">
    <location>
        <begin position="825"/>
        <end position="866"/>
    </location>
</feature>
<dbReference type="Gene3D" id="3.30.70.270">
    <property type="match status" value="1"/>
</dbReference>
<dbReference type="EMBL" id="BKCJ010214349">
    <property type="protein sequence ID" value="GEY83623.1"/>
    <property type="molecule type" value="Genomic_DNA"/>
</dbReference>